<reference evidence="6" key="1">
    <citation type="submission" date="2021-08" db="EMBL/GenBank/DDBJ databases">
        <authorList>
            <person name="Zhang H."/>
            <person name="Xu M."/>
            <person name="Yu Z."/>
            <person name="Yang L."/>
            <person name="Cai Y."/>
        </authorList>
    </citation>
    <scope>NUCLEOTIDE SEQUENCE</scope>
    <source>
        <strain evidence="6">CHL1</strain>
    </source>
</reference>
<name>A0A9E6R6U3_9HYPH</name>
<dbReference type="InterPro" id="IPR036852">
    <property type="entry name" value="Peptidase_S8/S53_dom_sf"/>
</dbReference>
<dbReference type="RefSeq" id="WP_261402045.1">
    <property type="nucleotide sequence ID" value="NZ_CP081869.1"/>
</dbReference>
<keyword evidence="2" id="KW-0645">Protease</keyword>
<dbReference type="InterPro" id="IPR050131">
    <property type="entry name" value="Peptidase_S8_subtilisin-like"/>
</dbReference>
<feature type="domain" description="Peptidase S8/S53" evidence="5">
    <location>
        <begin position="12"/>
        <end position="179"/>
    </location>
</feature>
<keyword evidence="7" id="KW-1185">Reference proteome</keyword>
<dbReference type="CDD" id="cd05561">
    <property type="entry name" value="Peptidases_S8_4"/>
    <property type="match status" value="1"/>
</dbReference>
<evidence type="ECO:0000313" key="7">
    <source>
        <dbReference type="Proteomes" id="UP000825701"/>
    </source>
</evidence>
<dbReference type="Gene3D" id="3.40.50.200">
    <property type="entry name" value="Peptidase S8/S53 domain"/>
    <property type="match status" value="1"/>
</dbReference>
<evidence type="ECO:0000313" key="6">
    <source>
        <dbReference type="EMBL" id="QZN99023.1"/>
    </source>
</evidence>
<keyword evidence="4" id="KW-0720">Serine protease</keyword>
<dbReference type="KEGG" id="cmet:K6K41_19430"/>
<dbReference type="PROSITE" id="PS00138">
    <property type="entry name" value="SUBTILASE_SER"/>
    <property type="match status" value="1"/>
</dbReference>
<accession>A0A9E6R6U3</accession>
<evidence type="ECO:0000256" key="4">
    <source>
        <dbReference type="ARBA" id="ARBA00022825"/>
    </source>
</evidence>
<proteinExistence type="inferred from homology"/>
<evidence type="ECO:0000256" key="3">
    <source>
        <dbReference type="ARBA" id="ARBA00022801"/>
    </source>
</evidence>
<comment type="similarity">
    <text evidence="1">Belongs to the peptidase S8 family.</text>
</comment>
<dbReference type="AlphaFoldDB" id="A0A9E6R6U3"/>
<evidence type="ECO:0000259" key="5">
    <source>
        <dbReference type="Pfam" id="PF00082"/>
    </source>
</evidence>
<dbReference type="InterPro" id="IPR023828">
    <property type="entry name" value="Peptidase_S8_Ser-AS"/>
</dbReference>
<evidence type="ECO:0000256" key="1">
    <source>
        <dbReference type="ARBA" id="ARBA00011073"/>
    </source>
</evidence>
<organism evidence="6 7">
    <name type="scientific">Chenggangzhangella methanolivorans</name>
    <dbReference type="NCBI Taxonomy" id="1437009"/>
    <lineage>
        <taxon>Bacteria</taxon>
        <taxon>Pseudomonadati</taxon>
        <taxon>Pseudomonadota</taxon>
        <taxon>Alphaproteobacteria</taxon>
        <taxon>Hyphomicrobiales</taxon>
        <taxon>Methylopilaceae</taxon>
        <taxon>Chenggangzhangella</taxon>
    </lineage>
</organism>
<protein>
    <submittedName>
        <fullName evidence="6">S8 family serine peptidase</fullName>
    </submittedName>
</protein>
<dbReference type="PANTHER" id="PTHR43806:SF11">
    <property type="entry name" value="CEREVISIN-RELATED"/>
    <property type="match status" value="1"/>
</dbReference>
<dbReference type="PANTHER" id="PTHR43806">
    <property type="entry name" value="PEPTIDASE S8"/>
    <property type="match status" value="1"/>
</dbReference>
<dbReference type="Proteomes" id="UP000825701">
    <property type="component" value="Chromosome"/>
</dbReference>
<keyword evidence="3" id="KW-0378">Hydrolase</keyword>
<dbReference type="InterPro" id="IPR000209">
    <property type="entry name" value="Peptidase_S8/S53_dom"/>
</dbReference>
<gene>
    <name evidence="6" type="ORF">K6K41_19430</name>
</gene>
<dbReference type="Pfam" id="PF00082">
    <property type="entry name" value="Peptidase_S8"/>
    <property type="match status" value="1"/>
</dbReference>
<dbReference type="GO" id="GO:0006508">
    <property type="term" value="P:proteolysis"/>
    <property type="evidence" value="ECO:0007669"/>
    <property type="project" value="UniProtKB-KW"/>
</dbReference>
<evidence type="ECO:0000256" key="2">
    <source>
        <dbReference type="ARBA" id="ARBA00022670"/>
    </source>
</evidence>
<dbReference type="EMBL" id="CP081869">
    <property type="protein sequence ID" value="QZN99023.1"/>
    <property type="molecule type" value="Genomic_DNA"/>
</dbReference>
<dbReference type="SUPFAM" id="SSF52743">
    <property type="entry name" value="Subtilisin-like"/>
    <property type="match status" value="1"/>
</dbReference>
<sequence length="197" mass="20091">MAVDAFHRAGGADKADVFDLVTAIDMLVQRKVGVVNLSLAGPANELLDRAGKKAAENGVLMVAAVGNEGPKSKPRFPSAYPWAIAVTAIDAKGQPYSRAGRGEHVAFAAPGVRLELPDAALNPGKTRSGTSYAAPLVAAALSAIRARGGETPIEEVVEALAGHVEDRGAPGRDPIYGWGALTSAKGCPTTAALSAGR</sequence>
<dbReference type="GO" id="GO:0004252">
    <property type="term" value="F:serine-type endopeptidase activity"/>
    <property type="evidence" value="ECO:0007669"/>
    <property type="project" value="InterPro"/>
</dbReference>